<dbReference type="PANTHER" id="PTHR30270">
    <property type="entry name" value="THIAMINE-MONOPHOSPHATE KINASE"/>
    <property type="match status" value="1"/>
</dbReference>
<evidence type="ECO:0000313" key="4">
    <source>
        <dbReference type="Proteomes" id="UP001500928"/>
    </source>
</evidence>
<reference evidence="4" key="1">
    <citation type="journal article" date="2019" name="Int. J. Syst. Evol. Microbiol.">
        <title>The Global Catalogue of Microorganisms (GCM) 10K type strain sequencing project: providing services to taxonomists for standard genome sequencing and annotation.</title>
        <authorList>
            <consortium name="The Broad Institute Genomics Platform"/>
            <consortium name="The Broad Institute Genome Sequencing Center for Infectious Disease"/>
            <person name="Wu L."/>
            <person name="Ma J."/>
        </authorList>
    </citation>
    <scope>NUCLEOTIDE SEQUENCE [LARGE SCALE GENOMIC DNA]</scope>
    <source>
        <strain evidence="4">JCM 17979</strain>
    </source>
</reference>
<dbReference type="InterPro" id="IPR036676">
    <property type="entry name" value="PurM-like_C_sf"/>
</dbReference>
<dbReference type="SUPFAM" id="SSF55326">
    <property type="entry name" value="PurM N-terminal domain-like"/>
    <property type="match status" value="1"/>
</dbReference>
<dbReference type="InterPro" id="IPR016188">
    <property type="entry name" value="PurM-like_N"/>
</dbReference>
<dbReference type="EMBL" id="BAABHO010000003">
    <property type="protein sequence ID" value="GAA4775572.1"/>
    <property type="molecule type" value="Genomic_DNA"/>
</dbReference>
<evidence type="ECO:0000259" key="2">
    <source>
        <dbReference type="Pfam" id="PF02769"/>
    </source>
</evidence>
<dbReference type="PANTHER" id="PTHR30270:SF0">
    <property type="entry name" value="THIAMINE-MONOPHOSPHATE KINASE"/>
    <property type="match status" value="1"/>
</dbReference>
<sequence>MSSATSARATPHPAPDPAAEVTALAHRVATHPGTTGKAAIGLVSEVLGGADWLSGPGDDGAVVATTAGGRVVACGEALWPPFVARDPWGAGFAAVLTNVNDVAAMGAVPLGIVNTVTASDGHARSVLEGMRHACGLYDVGILGGHLTRHDGEPSVSAFALGEVEDPLSVTRVAPGQSLVVAAALDGAMREDFPFFPAFEQRGRRCAGDVRLLASLARSGAVVAAKDVSMAGLVGSLAMLLEWGTFGIEVDLDAVPTPAGVDPGDWLTCFPSFCFLLCVPAGREAEAIAAIHARDLDAAVVGRVDDTGRVRLRRADAVATAFDLARDGVTRLARGPR</sequence>
<accession>A0ABP9A941</accession>
<protein>
    <submittedName>
        <fullName evidence="3">Methanogenesis marker 2 protein</fullName>
    </submittedName>
</protein>
<proteinExistence type="predicted"/>
<keyword evidence="4" id="KW-1185">Reference proteome</keyword>
<feature type="domain" description="PurM-like N-terminal" evidence="1">
    <location>
        <begin position="57"/>
        <end position="163"/>
    </location>
</feature>
<dbReference type="Proteomes" id="UP001500928">
    <property type="component" value="Unassembled WGS sequence"/>
</dbReference>
<dbReference type="Pfam" id="PF02769">
    <property type="entry name" value="AIRS_C"/>
    <property type="match status" value="1"/>
</dbReference>
<gene>
    <name evidence="3" type="ORF">GCM10023200_05180</name>
</gene>
<dbReference type="InterPro" id="IPR036921">
    <property type="entry name" value="PurM-like_N_sf"/>
</dbReference>
<organism evidence="3 4">
    <name type="scientific">Actinomycetospora chlora</name>
    <dbReference type="NCBI Taxonomy" id="663608"/>
    <lineage>
        <taxon>Bacteria</taxon>
        <taxon>Bacillati</taxon>
        <taxon>Actinomycetota</taxon>
        <taxon>Actinomycetes</taxon>
        <taxon>Pseudonocardiales</taxon>
        <taxon>Pseudonocardiaceae</taxon>
        <taxon>Actinomycetospora</taxon>
    </lineage>
</organism>
<dbReference type="Gene3D" id="3.30.1330.10">
    <property type="entry name" value="PurM-like, N-terminal domain"/>
    <property type="match status" value="1"/>
</dbReference>
<dbReference type="InterPro" id="IPR010918">
    <property type="entry name" value="PurM-like_C_dom"/>
</dbReference>
<name>A0ABP9A941_9PSEU</name>
<dbReference type="InterPro" id="IPR006283">
    <property type="entry name" value="ThiL-like"/>
</dbReference>
<comment type="caution">
    <text evidence="3">The sequence shown here is derived from an EMBL/GenBank/DDBJ whole genome shotgun (WGS) entry which is preliminary data.</text>
</comment>
<dbReference type="Pfam" id="PF00586">
    <property type="entry name" value="AIRS"/>
    <property type="match status" value="1"/>
</dbReference>
<evidence type="ECO:0000313" key="3">
    <source>
        <dbReference type="EMBL" id="GAA4775572.1"/>
    </source>
</evidence>
<feature type="domain" description="PurM-like C-terminal" evidence="2">
    <location>
        <begin position="204"/>
        <end position="311"/>
    </location>
</feature>
<dbReference type="RefSeq" id="WP_345410820.1">
    <property type="nucleotide sequence ID" value="NZ_BAABHO010000003.1"/>
</dbReference>
<dbReference type="Gene3D" id="3.90.650.10">
    <property type="entry name" value="PurM-like C-terminal domain"/>
    <property type="match status" value="1"/>
</dbReference>
<evidence type="ECO:0000259" key="1">
    <source>
        <dbReference type="Pfam" id="PF00586"/>
    </source>
</evidence>
<dbReference type="SUPFAM" id="SSF56042">
    <property type="entry name" value="PurM C-terminal domain-like"/>
    <property type="match status" value="1"/>
</dbReference>